<gene>
    <name evidence="3" type="ORF">AEL95_09360</name>
    <name evidence="4" type="ORF">CYJ79_03515</name>
    <name evidence="5" type="ORF">GSR61_06905</name>
    <name evidence="2" type="ORF">K8V23_01165</name>
</gene>
<evidence type="ECO:0000313" key="6">
    <source>
        <dbReference type="Proteomes" id="UP000067598"/>
    </source>
</evidence>
<dbReference type="EMBL" id="DYXB01000016">
    <property type="protein sequence ID" value="HJF09405.1"/>
    <property type="molecule type" value="Genomic_DNA"/>
</dbReference>
<reference evidence="2" key="5">
    <citation type="submission" date="2021-09" db="EMBL/GenBank/DDBJ databases">
        <authorList>
            <person name="Gilroy R."/>
        </authorList>
    </citation>
    <scope>NUCLEOTIDE SEQUENCE</scope>
    <source>
        <strain evidence="2">CHK194-22301</strain>
    </source>
</reference>
<dbReference type="AlphaFoldDB" id="A0A109DCR7"/>
<accession>A0A6P1TUW7</accession>
<dbReference type="PATRIC" id="fig|47770.28.peg.1390"/>
<proteinExistence type="predicted"/>
<organism evidence="3 6">
    <name type="scientific">Lactobacillus crispatus</name>
    <dbReference type="NCBI Taxonomy" id="47770"/>
    <lineage>
        <taxon>Bacteria</taxon>
        <taxon>Bacillati</taxon>
        <taxon>Bacillota</taxon>
        <taxon>Bacilli</taxon>
        <taxon>Lactobacillales</taxon>
        <taxon>Lactobacillaceae</taxon>
        <taxon>Lactobacillus</taxon>
    </lineage>
</organism>
<evidence type="ECO:0000313" key="2">
    <source>
        <dbReference type="EMBL" id="HJF09405.1"/>
    </source>
</evidence>
<evidence type="ECO:0000313" key="7">
    <source>
        <dbReference type="Proteomes" id="UP000235119"/>
    </source>
</evidence>
<reference evidence="2" key="4">
    <citation type="journal article" date="2021" name="PeerJ">
        <title>Extensive microbial diversity within the chicken gut microbiome revealed by metagenomics and culture.</title>
        <authorList>
            <person name="Gilroy R."/>
            <person name="Ravi A."/>
            <person name="Getino M."/>
            <person name="Pursley I."/>
            <person name="Horton D.L."/>
            <person name="Alikhan N.F."/>
            <person name="Baker D."/>
            <person name="Gharbi K."/>
            <person name="Hall N."/>
            <person name="Watson M."/>
            <person name="Adriaenssens E.M."/>
            <person name="Foster-Nyarko E."/>
            <person name="Jarju S."/>
            <person name="Secka A."/>
            <person name="Antonio M."/>
            <person name="Oren A."/>
            <person name="Chaudhuri R.R."/>
            <person name="La Ragione R."/>
            <person name="Hildebrand F."/>
            <person name="Pallen M.J."/>
        </authorList>
    </citation>
    <scope>NUCLEOTIDE SEQUENCE</scope>
    <source>
        <strain evidence="2">CHK194-22301</strain>
    </source>
</reference>
<dbReference type="Proteomes" id="UP000067598">
    <property type="component" value="Unassembled WGS sequence"/>
</dbReference>
<sequence length="309" mass="35967">MRKILGRLGSDERHTFQAEFGKYGYKRYYDKSRGDLYSPTMVVRNVRIVDDPENPKMVTDHLWLNLTKGFANLGLLETGDLIQFNGRVSQYNKGFINKDKVDYELTYPSKVQLLVDKKTQPLPEDHRAQIGMIMNLNYKFYLNNQRPLVAYFMDGFAQWQKAQDTPLPIECHKGTDYENFNSYDSLDYSIEKEELEKNKAEKQKDLEQRRESGLKILKENSDLVKDLVSLGKELEQKSQDSKQHASEEYCYISNGKLRVVTARYELGKSETSDIRQALTTDWFHEKFNGKGEKQLSPLEQLAGKFNRGL</sequence>
<dbReference type="Proteomes" id="UP000784793">
    <property type="component" value="Unassembled WGS sequence"/>
</dbReference>
<dbReference type="EMBL" id="CP047142">
    <property type="protein sequence ID" value="QHQ68302.1"/>
    <property type="molecule type" value="Genomic_DNA"/>
</dbReference>
<evidence type="ECO:0000313" key="8">
    <source>
        <dbReference type="Proteomes" id="UP000464915"/>
    </source>
</evidence>
<evidence type="ECO:0000313" key="3">
    <source>
        <dbReference type="EMBL" id="KWU03038.1"/>
    </source>
</evidence>
<dbReference type="Proteomes" id="UP000464915">
    <property type="component" value="Chromosome"/>
</dbReference>
<dbReference type="Proteomes" id="UP000235119">
    <property type="component" value="Unassembled WGS sequence"/>
</dbReference>
<keyword evidence="1" id="KW-0175">Coiled coil</keyword>
<dbReference type="EMBL" id="LJGP01000046">
    <property type="protein sequence ID" value="KWU03038.1"/>
    <property type="molecule type" value="Genomic_DNA"/>
</dbReference>
<evidence type="ECO:0000256" key="1">
    <source>
        <dbReference type="SAM" id="Coils"/>
    </source>
</evidence>
<dbReference type="RefSeq" id="WP_060462479.1">
    <property type="nucleotide sequence ID" value="NZ_CP047142.1"/>
</dbReference>
<feature type="coiled-coil region" evidence="1">
    <location>
        <begin position="183"/>
        <end position="212"/>
    </location>
</feature>
<accession>A0A109DCR7</accession>
<dbReference type="EMBL" id="PKIW01000011">
    <property type="protein sequence ID" value="PLT11735.1"/>
    <property type="molecule type" value="Genomic_DNA"/>
</dbReference>
<protein>
    <submittedName>
        <fullName evidence="3">Uncharacterized protein</fullName>
    </submittedName>
</protein>
<name>A0A109DCR7_9LACO</name>
<reference evidence="5 8" key="3">
    <citation type="submission" date="2019-12" db="EMBL/GenBank/DDBJ databases">
        <title>Complete Genome Sequences of Lactobacillus strains, C25 and P38, Isolated from Chicken Cecum.</title>
        <authorList>
            <person name="Hassan H.M."/>
            <person name="Mendoza M."/>
            <person name="Rezvani M."/>
            <person name="Koci M.D."/>
            <person name="Dickey A.N."/>
            <person name="Scholl E.H."/>
        </authorList>
    </citation>
    <scope>NUCLEOTIDE SEQUENCE [LARGE SCALE GENOMIC DNA]</scope>
    <source>
        <strain evidence="5 8">C25</strain>
    </source>
</reference>
<reference evidence="3 6" key="1">
    <citation type="journal article" date="2016" name="Microbiology (Mosc.)">
        <title>Comparison of Lactobacillus crispatus isolates from Lactobacillus-dominated vaginal microbiomes with isolates from microbiomes containing bacterial vaginosis-associated bacteria.</title>
        <authorList>
            <person name="Abdelmaksoud A.A."/>
            <person name="Koparde V.N."/>
            <person name="Sheth N.U."/>
            <person name="Serrano M.G."/>
            <person name="Glascock A.L."/>
            <person name="Fettweis J.M."/>
            <person name="Strauss Iii J.F."/>
            <person name="Buck G.A."/>
            <person name="Jefferson K.K."/>
        </authorList>
    </citation>
    <scope>NUCLEOTIDE SEQUENCE [LARGE SCALE GENOMIC DNA]</scope>
    <source>
        <strain evidence="3 6">VMC3</strain>
    </source>
</reference>
<evidence type="ECO:0000313" key="4">
    <source>
        <dbReference type="EMBL" id="PLT11735.1"/>
    </source>
</evidence>
<evidence type="ECO:0000313" key="5">
    <source>
        <dbReference type="EMBL" id="QHQ68302.1"/>
    </source>
</evidence>
<reference evidence="4 7" key="2">
    <citation type="submission" date="2017-12" db="EMBL/GenBank/DDBJ databases">
        <title>Phylogenetic diversity of female urinary microbiome.</title>
        <authorList>
            <person name="Thomas-White K."/>
            <person name="Wolfe A.J."/>
        </authorList>
    </citation>
    <scope>NUCLEOTIDE SEQUENCE [LARGE SCALE GENOMIC DNA]</scope>
    <source>
        <strain evidence="4 7">UMB0085</strain>
    </source>
</reference>